<evidence type="ECO:0000313" key="1">
    <source>
        <dbReference type="EMBL" id="KKL06026.1"/>
    </source>
</evidence>
<dbReference type="AlphaFoldDB" id="A0A0F9CJY3"/>
<feature type="non-terminal residue" evidence="1">
    <location>
        <position position="1"/>
    </location>
</feature>
<dbReference type="InterPro" id="IPR012441">
    <property type="entry name" value="DUF1643"/>
</dbReference>
<name>A0A0F9CJY3_9ZZZZ</name>
<gene>
    <name evidence="1" type="ORF">LCGC14_2600120</name>
</gene>
<dbReference type="Pfam" id="PF07799">
    <property type="entry name" value="DUF1643"/>
    <property type="match status" value="1"/>
</dbReference>
<evidence type="ECO:0008006" key="2">
    <source>
        <dbReference type="Google" id="ProtNLM"/>
    </source>
</evidence>
<accession>A0A0F9CJY3</accession>
<organism evidence="1">
    <name type="scientific">marine sediment metagenome</name>
    <dbReference type="NCBI Taxonomy" id="412755"/>
    <lineage>
        <taxon>unclassified sequences</taxon>
        <taxon>metagenomes</taxon>
        <taxon>ecological metagenomes</taxon>
    </lineage>
</organism>
<comment type="caution">
    <text evidence="1">The sequence shown here is derived from an EMBL/GenBank/DDBJ whole genome shotgun (WGS) entry which is preliminary data.</text>
</comment>
<reference evidence="1" key="1">
    <citation type="journal article" date="2015" name="Nature">
        <title>Complex archaea that bridge the gap between prokaryotes and eukaryotes.</title>
        <authorList>
            <person name="Spang A."/>
            <person name="Saw J.H."/>
            <person name="Jorgensen S.L."/>
            <person name="Zaremba-Niedzwiedzka K."/>
            <person name="Martijn J."/>
            <person name="Lind A.E."/>
            <person name="van Eijk R."/>
            <person name="Schleper C."/>
            <person name="Guy L."/>
            <person name="Ettema T.J."/>
        </authorList>
    </citation>
    <scope>NUCLEOTIDE SEQUENCE</scope>
</reference>
<proteinExistence type="predicted"/>
<sequence>TEEYAGALFDDDRIYRYLLWRRWSSGKPLLWVMLNPSTADGMKDDPTIRKCMAFSRAMGFGALDVVNLYALRSTDPAALRAAGFPIGERTDAVVRRVLSEYVDRVIVAWGTKAQEERAGAMLQLIREAGHEPLSLHTTAAGAPGHPLYLRLDSKAGLHLSFPTRPCYAWARQKVA</sequence>
<dbReference type="EMBL" id="LAZR01043883">
    <property type="protein sequence ID" value="KKL06026.1"/>
    <property type="molecule type" value="Genomic_DNA"/>
</dbReference>
<protein>
    <recommendedName>
        <fullName evidence="2">DUF1643 domain-containing protein</fullName>
    </recommendedName>
</protein>